<gene>
    <name evidence="1" type="ORF">S03H2_09167</name>
</gene>
<accession>X1EXX5</accession>
<reference evidence="1" key="1">
    <citation type="journal article" date="2014" name="Front. Microbiol.">
        <title>High frequency of phylogenetically diverse reductive dehalogenase-homologous genes in deep subseafloor sedimentary metagenomes.</title>
        <authorList>
            <person name="Kawai M."/>
            <person name="Futagami T."/>
            <person name="Toyoda A."/>
            <person name="Takaki Y."/>
            <person name="Nishi S."/>
            <person name="Hori S."/>
            <person name="Arai W."/>
            <person name="Tsubouchi T."/>
            <person name="Morono Y."/>
            <person name="Uchiyama I."/>
            <person name="Ito T."/>
            <person name="Fujiyama A."/>
            <person name="Inagaki F."/>
            <person name="Takami H."/>
        </authorList>
    </citation>
    <scope>NUCLEOTIDE SEQUENCE</scope>
    <source>
        <strain evidence="1">Expedition CK06-06</strain>
    </source>
</reference>
<evidence type="ECO:0000313" key="1">
    <source>
        <dbReference type="EMBL" id="GAH22004.1"/>
    </source>
</evidence>
<sequence>WIATRKFVTVEPKFDSWDEEEEVGPPSEEEWEGAGTAIIIFSVPVFTGSLDAILIILGLVMIPASTLYLVKGGKDETSSLILFSNGCTRKEYSISFLANSWDLRTSCVSCIRSPSQHRFYL</sequence>
<proteinExistence type="predicted"/>
<dbReference type="EMBL" id="BARU01004605">
    <property type="protein sequence ID" value="GAH22004.1"/>
    <property type="molecule type" value="Genomic_DNA"/>
</dbReference>
<feature type="non-terminal residue" evidence="1">
    <location>
        <position position="1"/>
    </location>
</feature>
<comment type="caution">
    <text evidence="1">The sequence shown here is derived from an EMBL/GenBank/DDBJ whole genome shotgun (WGS) entry which is preliminary data.</text>
</comment>
<organism evidence="1">
    <name type="scientific">marine sediment metagenome</name>
    <dbReference type="NCBI Taxonomy" id="412755"/>
    <lineage>
        <taxon>unclassified sequences</taxon>
        <taxon>metagenomes</taxon>
        <taxon>ecological metagenomes</taxon>
    </lineage>
</organism>
<protein>
    <submittedName>
        <fullName evidence="1">Uncharacterized protein</fullName>
    </submittedName>
</protein>
<name>X1EXX5_9ZZZZ</name>
<dbReference type="AlphaFoldDB" id="X1EXX5"/>